<accession>A0A0J9XAY4</accession>
<dbReference type="PIRSF" id="PIRSF018497">
    <property type="entry name" value="V-ATP_synth_D"/>
    <property type="match status" value="1"/>
</dbReference>
<comment type="subunit">
    <text evidence="5">V-ATPase is a heteromultimeric enzyme composed of a peripheral catalytic V1 complex (components A to H) attached to an integral membrane V0 proton pore complex (components: a, c, c', c'', d, e, f and VOA1).</text>
</comment>
<comment type="subunit">
    <text evidence="7">V-ATPase is a heteromultimeric enzyme made up of two complexes: the ATP-hydrolytic V1 complex and the proton translocation V0 complex.</text>
</comment>
<evidence type="ECO:0000313" key="9">
    <source>
        <dbReference type="Proteomes" id="UP000242525"/>
    </source>
</evidence>
<dbReference type="InterPro" id="IPR016727">
    <property type="entry name" value="ATPase_V0-cplx_dsu"/>
</dbReference>
<keyword evidence="2 7" id="KW-0813">Transport</keyword>
<dbReference type="PANTHER" id="PTHR11028">
    <property type="entry name" value="VACUOLAR ATP SYNTHASE SUBUNIT AC39"/>
    <property type="match status" value="1"/>
</dbReference>
<dbReference type="Pfam" id="PF01992">
    <property type="entry name" value="vATP-synt_AC39"/>
    <property type="match status" value="1"/>
</dbReference>
<protein>
    <recommendedName>
        <fullName evidence="7">V-type proton ATPase subunit</fullName>
    </recommendedName>
</protein>
<evidence type="ECO:0000313" key="8">
    <source>
        <dbReference type="EMBL" id="CDO53988.1"/>
    </source>
</evidence>
<reference evidence="8" key="1">
    <citation type="submission" date="2014-03" db="EMBL/GenBank/DDBJ databases">
        <authorList>
            <person name="Casaregola S."/>
        </authorList>
    </citation>
    <scope>NUCLEOTIDE SEQUENCE [LARGE SCALE GENOMIC DNA]</scope>
    <source>
        <strain evidence="8">CLIB 918</strain>
    </source>
</reference>
<evidence type="ECO:0000256" key="7">
    <source>
        <dbReference type="PIRNR" id="PIRNR018497"/>
    </source>
</evidence>
<dbReference type="FunFam" id="1.20.1690.10:FF:000003">
    <property type="entry name" value="V-type proton ATPase subunit"/>
    <property type="match status" value="1"/>
</dbReference>
<evidence type="ECO:0000256" key="5">
    <source>
        <dbReference type="ARBA" id="ARBA00029477"/>
    </source>
</evidence>
<evidence type="ECO:0000256" key="6">
    <source>
        <dbReference type="ARBA" id="ARBA00059115"/>
    </source>
</evidence>
<evidence type="ECO:0000256" key="4">
    <source>
        <dbReference type="ARBA" id="ARBA00023065"/>
    </source>
</evidence>
<dbReference type="InterPro" id="IPR035067">
    <property type="entry name" value="V-type_ATPase_csu/dsu"/>
</dbReference>
<dbReference type="InterPro" id="IPR002843">
    <property type="entry name" value="ATPase_V0-cplx_csu/dsu"/>
</dbReference>
<organism evidence="8 9">
    <name type="scientific">Geotrichum candidum</name>
    <name type="common">Oospora lactis</name>
    <name type="synonym">Dipodascus geotrichum</name>
    <dbReference type="NCBI Taxonomy" id="1173061"/>
    <lineage>
        <taxon>Eukaryota</taxon>
        <taxon>Fungi</taxon>
        <taxon>Dikarya</taxon>
        <taxon>Ascomycota</taxon>
        <taxon>Saccharomycotina</taxon>
        <taxon>Dipodascomycetes</taxon>
        <taxon>Dipodascales</taxon>
        <taxon>Dipodascaceae</taxon>
        <taxon>Geotrichum</taxon>
    </lineage>
</organism>
<dbReference type="GO" id="GO:0046961">
    <property type="term" value="F:proton-transporting ATPase activity, rotational mechanism"/>
    <property type="evidence" value="ECO:0007669"/>
    <property type="project" value="InterPro"/>
</dbReference>
<comment type="caution">
    <text evidence="8">The sequence shown here is derived from an EMBL/GenBank/DDBJ whole genome shotgun (WGS) entry which is preliminary data.</text>
</comment>
<evidence type="ECO:0000256" key="1">
    <source>
        <dbReference type="ARBA" id="ARBA00006709"/>
    </source>
</evidence>
<dbReference type="InterPro" id="IPR036079">
    <property type="entry name" value="ATPase_csu/dsu_sf"/>
</dbReference>
<dbReference type="Proteomes" id="UP000242525">
    <property type="component" value="Unassembled WGS sequence"/>
</dbReference>
<dbReference type="Gene3D" id="1.10.132.50">
    <property type="entry name" value="ATP synthase (C/AC39) subunit, domain 3"/>
    <property type="match status" value="1"/>
</dbReference>
<sequence>MEGLFINIDFGFLEGIVRGYRNGLLTGSQYINLTQCDTLEDLKLQLSATDYGNFLANVPGTLTTSTIQEKAFGKLIDDFRYIRSQAVEPLSKLMDYITYGYMIDNVALLITGTVHERDRAEILGRCHPLGWFDTLPALSVATDVESLYDTVLVDTPLAPYFKDCFSAEELDDLNIEIIRNRLYRAYLQDFYKFVQTLPDPSNEILSRLLEFEADRRAVNIAINSIGTQLSREDRLSLIPEFGSLYPVATELLVRAEDVEQVRFAIETSGSSTIDTSIFESGSQQSLEDHFYQREMELCKGAFTQQFTYSTVWAWIKAREQEVRNITWIAECISQNQKERINNYITVF</sequence>
<name>A0A0J9XAY4_GEOCN</name>
<dbReference type="GO" id="GO:0033179">
    <property type="term" value="C:proton-transporting V-type ATPase, V0 domain"/>
    <property type="evidence" value="ECO:0007669"/>
    <property type="project" value="InterPro"/>
</dbReference>
<dbReference type="AlphaFoldDB" id="A0A0J9XAY4"/>
<proteinExistence type="inferred from homology"/>
<comment type="function">
    <text evidence="6 7">Subunit of the V0 complex of vacuolar(H+)-ATPase (V-ATPase), a multisubunit enzyme composed of a peripheral complex (V1) that hydrolyzes ATP and a membrane integral complex (V0) that translocates protons. V-ATPase is responsible for acidifying and maintaining the pH of intracellular compartments. This subunit is a non-integral membrane component of the membrane pore domain and is required for proper assembly of the V0 sector. Might be involved in the regulated assembly of V1 subunits onto the membrane sector or alternatively may prevent the passage of protons through V0 pores.</text>
</comment>
<dbReference type="FunFam" id="1.10.132.50:FF:000002">
    <property type="entry name" value="V-type proton ATPase subunit"/>
    <property type="match status" value="1"/>
</dbReference>
<dbReference type="OrthoDB" id="10250083at2759"/>
<keyword evidence="3 7" id="KW-0375">Hydrogen ion transport</keyword>
<dbReference type="InterPro" id="IPR044911">
    <property type="entry name" value="V-type_ATPase_csu/dsu_dom_3"/>
</dbReference>
<gene>
    <name evidence="8" type="ORF">BN980_GECA06s03013g</name>
</gene>
<keyword evidence="9" id="KW-1185">Reference proteome</keyword>
<comment type="similarity">
    <text evidence="1 7">Belongs to the V-ATPase V0D/AC39 subunit family.</text>
</comment>
<dbReference type="EMBL" id="CCBN010000006">
    <property type="protein sequence ID" value="CDO53988.1"/>
    <property type="molecule type" value="Genomic_DNA"/>
</dbReference>
<dbReference type="SUPFAM" id="SSF103486">
    <property type="entry name" value="V-type ATP synthase subunit C"/>
    <property type="match status" value="1"/>
</dbReference>
<keyword evidence="4 7" id="KW-0406">Ion transport</keyword>
<dbReference type="Gene3D" id="1.20.1690.10">
    <property type="entry name" value="V-type ATP synthase subunit C domain"/>
    <property type="match status" value="2"/>
</dbReference>
<evidence type="ECO:0000256" key="2">
    <source>
        <dbReference type="ARBA" id="ARBA00022448"/>
    </source>
</evidence>
<evidence type="ECO:0000256" key="3">
    <source>
        <dbReference type="ARBA" id="ARBA00022781"/>
    </source>
</evidence>
<dbReference type="STRING" id="1173061.A0A0J9XAY4"/>